<evidence type="ECO:0000256" key="4">
    <source>
        <dbReference type="ARBA" id="ARBA00022737"/>
    </source>
</evidence>
<comment type="caution">
    <text evidence="8">The sequence shown here is derived from an EMBL/GenBank/DDBJ whole genome shotgun (WGS) entry which is preliminary data.</text>
</comment>
<dbReference type="GO" id="GO:0046872">
    <property type="term" value="F:metal ion binding"/>
    <property type="evidence" value="ECO:0007669"/>
    <property type="project" value="UniProtKB-KW"/>
</dbReference>
<evidence type="ECO:0000256" key="6">
    <source>
        <dbReference type="SAM" id="MobiDB-lite"/>
    </source>
</evidence>
<dbReference type="EMBL" id="JALLPJ020000508">
    <property type="protein sequence ID" value="KAL3790166.1"/>
    <property type="molecule type" value="Genomic_DNA"/>
</dbReference>
<feature type="compositionally biased region" description="Polar residues" evidence="6">
    <location>
        <begin position="46"/>
        <end position="56"/>
    </location>
</feature>
<keyword evidence="9" id="KW-1185">Reference proteome</keyword>
<dbReference type="Proteomes" id="UP001530400">
    <property type="component" value="Unassembled WGS sequence"/>
</dbReference>
<keyword evidence="2" id="KW-0519">Myristate</keyword>
<evidence type="ECO:0000256" key="3">
    <source>
        <dbReference type="ARBA" id="ARBA00022723"/>
    </source>
</evidence>
<evidence type="ECO:0000313" key="8">
    <source>
        <dbReference type="EMBL" id="KAL3790166.1"/>
    </source>
</evidence>
<dbReference type="PROSITE" id="PS50222">
    <property type="entry name" value="EF_HAND_2"/>
    <property type="match status" value="1"/>
</dbReference>
<evidence type="ECO:0000313" key="9">
    <source>
        <dbReference type="Proteomes" id="UP001530400"/>
    </source>
</evidence>
<organism evidence="8 9">
    <name type="scientific">Cyclotella atomus</name>
    <dbReference type="NCBI Taxonomy" id="382360"/>
    <lineage>
        <taxon>Eukaryota</taxon>
        <taxon>Sar</taxon>
        <taxon>Stramenopiles</taxon>
        <taxon>Ochrophyta</taxon>
        <taxon>Bacillariophyta</taxon>
        <taxon>Coscinodiscophyceae</taxon>
        <taxon>Thalassiosirophycidae</taxon>
        <taxon>Stephanodiscales</taxon>
        <taxon>Stephanodiscaceae</taxon>
        <taxon>Cyclotella</taxon>
    </lineage>
</organism>
<evidence type="ECO:0000256" key="1">
    <source>
        <dbReference type="ARBA" id="ARBA00006049"/>
    </source>
</evidence>
<proteinExistence type="inferred from homology"/>
<dbReference type="PANTHER" id="PTHR23055:SF178">
    <property type="entry name" value="NEUROCALCIN HOMOLOG"/>
    <property type="match status" value="1"/>
</dbReference>
<gene>
    <name evidence="8" type="ORF">ACHAWO_012948</name>
</gene>
<comment type="similarity">
    <text evidence="1">Belongs to the recoverin family.</text>
</comment>
<feature type="compositionally biased region" description="Low complexity" evidence="6">
    <location>
        <begin position="7"/>
        <end position="25"/>
    </location>
</feature>
<protein>
    <recommendedName>
        <fullName evidence="7">EF-hand domain-containing protein</fullName>
    </recommendedName>
</protein>
<dbReference type="InterPro" id="IPR028846">
    <property type="entry name" value="Recoverin"/>
</dbReference>
<feature type="domain" description="EF-hand" evidence="7">
    <location>
        <begin position="1266"/>
        <end position="1301"/>
    </location>
</feature>
<accession>A0ABD3PR50</accession>
<feature type="compositionally biased region" description="Polar residues" evidence="6">
    <location>
        <begin position="26"/>
        <end position="39"/>
    </location>
</feature>
<feature type="compositionally biased region" description="Low complexity" evidence="6">
    <location>
        <begin position="395"/>
        <end position="410"/>
    </location>
</feature>
<feature type="region of interest" description="Disordered" evidence="6">
    <location>
        <begin position="272"/>
        <end position="318"/>
    </location>
</feature>
<dbReference type="InterPro" id="IPR011992">
    <property type="entry name" value="EF-hand-dom_pair"/>
</dbReference>
<feature type="region of interest" description="Disordered" evidence="6">
    <location>
        <begin position="1"/>
        <end position="62"/>
    </location>
</feature>
<keyword evidence="4" id="KW-0677">Repeat</keyword>
<name>A0ABD3PR50_9STRA</name>
<evidence type="ECO:0000256" key="2">
    <source>
        <dbReference type="ARBA" id="ARBA00022707"/>
    </source>
</evidence>
<evidence type="ECO:0000259" key="7">
    <source>
        <dbReference type="PROSITE" id="PS50222"/>
    </source>
</evidence>
<feature type="compositionally biased region" description="Polar residues" evidence="6">
    <location>
        <begin position="272"/>
        <end position="287"/>
    </location>
</feature>
<reference evidence="8 9" key="1">
    <citation type="submission" date="2024-10" db="EMBL/GenBank/DDBJ databases">
        <title>Updated reference genomes for cyclostephanoid diatoms.</title>
        <authorList>
            <person name="Roberts W.R."/>
            <person name="Alverson A.J."/>
        </authorList>
    </citation>
    <scope>NUCLEOTIDE SEQUENCE [LARGE SCALE GENOMIC DNA]</scope>
    <source>
        <strain evidence="8 9">AJA010-31</strain>
    </source>
</reference>
<keyword evidence="5" id="KW-0449">Lipoprotein</keyword>
<dbReference type="PANTHER" id="PTHR23055">
    <property type="entry name" value="CALCIUM BINDING PROTEINS"/>
    <property type="match status" value="1"/>
</dbReference>
<dbReference type="InterPro" id="IPR002048">
    <property type="entry name" value="EF_hand_dom"/>
</dbReference>
<feature type="region of interest" description="Disordered" evidence="6">
    <location>
        <begin position="395"/>
        <end position="423"/>
    </location>
</feature>
<dbReference type="Gene3D" id="1.10.238.10">
    <property type="entry name" value="EF-hand"/>
    <property type="match status" value="3"/>
</dbReference>
<dbReference type="SUPFAM" id="SSF47473">
    <property type="entry name" value="EF-hand"/>
    <property type="match status" value="3"/>
</dbReference>
<keyword evidence="3" id="KW-0479">Metal-binding</keyword>
<evidence type="ECO:0000256" key="5">
    <source>
        <dbReference type="ARBA" id="ARBA00023288"/>
    </source>
</evidence>
<sequence>MDEESNNFKSSSSSNNNNNEPSNRSTMLTSPTLQQSQSLGGILTDFQPQHPESSSGTTTAAAEKNNEASFSMTLAISPADTQRLFSASSEFNRQVTSVRQEILNDDNGERELTWILREAARKCQLDLVQRFLQRKNLLLQDDHDSVGSVATAIKKGGGTNHWNVDIGLLFLLDSDKSIKLLVAFDTLSKSSTKEQKVEEKKDVTMKDVSKPPALRDLNDELADRLLQENATTSKLLDVEGATTLFFSVLSAISICVHDVDNVKNDSLDETAAKNNEASRAPTPTTHNKSPEKKKAAATTAEEEDAAISATGDWKSSHKTQKEIHEIATFAAENLMEFASASSNDNANDDGNHDATTVNPPMVSFDIFGKWYNAGGFSLVPWLELLDLSKWDNHHSSTTARSSNCDSSSSSKRPRPNYDYGTPGMSEAIGSPGSLFAAGAAESAVKMTESSSLHSYGTHSFSAMFGERNDSPTVVSFDFSGSATTSDRTATATSNIHQDGFQIDITEENLLMLQNLVHRTNLANLTPQQVEEVMMKHAHVEKRHGETVYVISRTQYNKFIRGIVPKEASNNFDPDEIQNFSNYFSNFFTCFDYSWSDLKKDEVNAKELVVGFSFLCAGNKSVKLAAAYEMLDVERVGYLSQRGLLSYLRSYLTMLAGISLLSSSKKNTHQIKKNLTSERRHEAFLAVENGAKWTLGHFLKVFELEVLQNQRGSTRGNAVTFEDFAKWYTDGGYKIAPWLELLDLKKFLSLIGDASRSNPSGAATNTAEVLFTFPLANSRSLVVLRDDAVYVRQVVAELGLLSLTSEDIWSALHADVTSNLAKTNEKKASSASVEVNQSTFVQSMIRILTRTSRQKQKAHLAKTETTLQNLYSSFDMTQINLVALNQLMCGLTLLCGGKKSNKLMFAFGLFDSDDSNNGKRKASLGHDDFFYFFRSFLIVMFSCCYQSLDLSADEVGKYISDTAKSVADNVMEYWRAKKVNKVTFDQFSEWYNEGGYEIIPWLELLDLNKWVLADHAPPPPSQHHPAPAPHSQYPLQMPGTPGPMTKNVISTPAAHTPGMLDTPASFQPSPNHEFKALLASPRHNGHSALPDGDPLFDLDMSALDAEVDDNDFILQNDAAGTDHAHFADHTTATVSQEDRNALKFHLFSNDHHRGYMISIRPTEVSQLHRIVTETALCQADASTVCNFILSEAKSNRSKNTRTLSKRAFHAAMTKVCQQISQKILTGSTRRELTAFLDKLFSSFDRPKKGSVHALEIACGITVLCGGRKSDKLEHVFELFDEDKDTLLTQKEVARFIQSFLVVLMSISSSISLLDGGACTNDDATLVSAIETGSEWASAQVFEALKPPNGKVCFDDFADWYTKGGYQHIPWLELLDLKKWVLGQEAS</sequence>